<dbReference type="GO" id="GO:0003997">
    <property type="term" value="F:acyl-CoA oxidase activity"/>
    <property type="evidence" value="ECO:0007669"/>
    <property type="project" value="InterPro"/>
</dbReference>
<dbReference type="GO" id="GO:0071949">
    <property type="term" value="F:FAD binding"/>
    <property type="evidence" value="ECO:0007669"/>
    <property type="project" value="InterPro"/>
</dbReference>
<reference evidence="6 7" key="1">
    <citation type="submission" date="2018-07" db="EMBL/GenBank/DDBJ databases">
        <title>Genomic Encyclopedia of Type Strains, Phase IV (KMG-IV): sequencing the most valuable type-strain genomes for metagenomic binning, comparative biology and taxonomic classification.</title>
        <authorList>
            <person name="Goeker M."/>
        </authorList>
    </citation>
    <scope>NUCLEOTIDE SEQUENCE [LARGE SCALE GENOMIC DNA]</scope>
    <source>
        <strain evidence="6 7">DSM 44952</strain>
    </source>
</reference>
<dbReference type="Gene3D" id="2.40.110.10">
    <property type="entry name" value="Butyryl-CoA Dehydrogenase, subunit A, domain 2"/>
    <property type="match status" value="1"/>
</dbReference>
<evidence type="ECO:0000259" key="5">
    <source>
        <dbReference type="Pfam" id="PF00441"/>
    </source>
</evidence>
<feature type="domain" description="Acyl-CoA dehydrogenase/oxidase C-terminal" evidence="5">
    <location>
        <begin position="316"/>
        <end position="457"/>
    </location>
</feature>
<sequence>MTTTDLPRPNPVDDSPAEPPLDIVTPSTVAALRETIFGEHWTLHRRVRDIVADLDDAPRSGRTYSEETRVAPELLPYAMSRLGLTASEIAADHQVRGALCDWSQVAAPRLLLILTGHFSLSTGGIIKLGNGSRYQQDCLAELETGKAIGLLVLTELGGTNGADHRTVAEWDATTDGFWLTNPTAEAWKFMPNAADGAVPKTAIVTARLLVDGADQGVLPFLLKLRNRPKLRTRILLSLLTAFAPKSRTLRKLRTSAGLAAGVDAAPLPDKSSAPMDHGLYRFTRVWVPRDALLGGDWARMTPDGRFECDLPLRRRFHRAIGVLGDGRLDLANAAAASARAALAGLVNYSQQRRPGNGELMADRDGVQLDLVSGVAKAYATSVLGRRIRDMRTAPDADDHNHALWSMIAKPLLSYTALQVLTSCEQRAGAQGALRSNLIADWIGNLKAIITAEGENRILQVKAGERPGIIEALQLPNTPPQLPWYINMLIHRERRIAAGLLRSTYDPASSALGPESAAVEMARATGERLAATALYAEAVATTDPTARRLVESAATAYALERIHAQGAWFLHHSDMPRVAEELRIHRNILLDHLPTMVAAFGIPELSGAVFSEDYIQWYRDFTGWGDSGVAHDDSAVLRRGAAA</sequence>
<name>A0A370H520_9NOCA</name>
<dbReference type="OrthoDB" id="1144545at2"/>
<accession>A0A370H520</accession>
<dbReference type="InterPro" id="IPR009075">
    <property type="entry name" value="AcylCo_DH/oxidase_C"/>
</dbReference>
<comment type="similarity">
    <text evidence="1">Belongs to the acyl-CoA dehydrogenase family.</text>
</comment>
<keyword evidence="3" id="KW-0274">FAD</keyword>
<dbReference type="Proteomes" id="UP000255355">
    <property type="component" value="Unassembled WGS sequence"/>
</dbReference>
<keyword evidence="7" id="KW-1185">Reference proteome</keyword>
<comment type="caution">
    <text evidence="6">The sequence shown here is derived from an EMBL/GenBank/DDBJ whole genome shotgun (WGS) entry which is preliminary data.</text>
</comment>
<proteinExistence type="inferred from homology"/>
<dbReference type="Gene3D" id="1.20.140.10">
    <property type="entry name" value="Butyryl-CoA Dehydrogenase, subunit A, domain 3"/>
    <property type="match status" value="1"/>
</dbReference>
<organism evidence="6 7">
    <name type="scientific">Nocardia mexicana</name>
    <dbReference type="NCBI Taxonomy" id="279262"/>
    <lineage>
        <taxon>Bacteria</taxon>
        <taxon>Bacillati</taxon>
        <taxon>Actinomycetota</taxon>
        <taxon>Actinomycetes</taxon>
        <taxon>Mycobacteriales</taxon>
        <taxon>Nocardiaceae</taxon>
        <taxon>Nocardia</taxon>
    </lineage>
</organism>
<protein>
    <submittedName>
        <fullName evidence="6">Acyl-coenzyme A oxidase</fullName>
    </submittedName>
</protein>
<evidence type="ECO:0000256" key="3">
    <source>
        <dbReference type="ARBA" id="ARBA00022827"/>
    </source>
</evidence>
<keyword evidence="2" id="KW-0285">Flavoprotein</keyword>
<gene>
    <name evidence="6" type="ORF">DFR68_105511</name>
</gene>
<dbReference type="PANTHER" id="PTHR10909">
    <property type="entry name" value="ELECTRON TRANSPORT OXIDOREDUCTASE"/>
    <property type="match status" value="1"/>
</dbReference>
<dbReference type="PANTHER" id="PTHR10909:SF382">
    <property type="entry name" value="ACYL-COENZYME A OXIDASE"/>
    <property type="match status" value="1"/>
</dbReference>
<dbReference type="STRING" id="1210089.GCA_001613165_04671"/>
<dbReference type="GO" id="GO:0005504">
    <property type="term" value="F:fatty acid binding"/>
    <property type="evidence" value="ECO:0007669"/>
    <property type="project" value="TreeGrafter"/>
</dbReference>
<dbReference type="GO" id="GO:0033540">
    <property type="term" value="P:fatty acid beta-oxidation using acyl-CoA oxidase"/>
    <property type="evidence" value="ECO:0007669"/>
    <property type="project" value="TreeGrafter"/>
</dbReference>
<evidence type="ECO:0000313" key="6">
    <source>
        <dbReference type="EMBL" id="RDI51034.1"/>
    </source>
</evidence>
<evidence type="ECO:0000313" key="7">
    <source>
        <dbReference type="Proteomes" id="UP000255355"/>
    </source>
</evidence>
<dbReference type="SUPFAM" id="SSF47203">
    <property type="entry name" value="Acyl-CoA dehydrogenase C-terminal domain-like"/>
    <property type="match status" value="1"/>
</dbReference>
<evidence type="ECO:0000256" key="1">
    <source>
        <dbReference type="ARBA" id="ARBA00009347"/>
    </source>
</evidence>
<evidence type="ECO:0000256" key="4">
    <source>
        <dbReference type="SAM" id="MobiDB-lite"/>
    </source>
</evidence>
<evidence type="ECO:0000256" key="2">
    <source>
        <dbReference type="ARBA" id="ARBA00022630"/>
    </source>
</evidence>
<dbReference type="AlphaFoldDB" id="A0A370H520"/>
<dbReference type="InterPro" id="IPR046373">
    <property type="entry name" value="Acyl-CoA_Oxase/DH_mid-dom_sf"/>
</dbReference>
<dbReference type="InterPro" id="IPR009100">
    <property type="entry name" value="AcylCoA_DH/oxidase_NM_dom_sf"/>
</dbReference>
<dbReference type="SUPFAM" id="SSF56645">
    <property type="entry name" value="Acyl-CoA dehydrogenase NM domain-like"/>
    <property type="match status" value="1"/>
</dbReference>
<dbReference type="GO" id="GO:0055088">
    <property type="term" value="P:lipid homeostasis"/>
    <property type="evidence" value="ECO:0007669"/>
    <property type="project" value="TreeGrafter"/>
</dbReference>
<dbReference type="EMBL" id="QQAZ01000005">
    <property type="protein sequence ID" value="RDI51034.1"/>
    <property type="molecule type" value="Genomic_DNA"/>
</dbReference>
<dbReference type="InterPro" id="IPR036250">
    <property type="entry name" value="AcylCo_DH-like_C"/>
</dbReference>
<dbReference type="Pfam" id="PF00441">
    <property type="entry name" value="Acyl-CoA_dh_1"/>
    <property type="match status" value="1"/>
</dbReference>
<dbReference type="RefSeq" id="WP_084519931.1">
    <property type="nucleotide sequence ID" value="NZ_QQAZ01000005.1"/>
</dbReference>
<dbReference type="InterPro" id="IPR012258">
    <property type="entry name" value="Acyl-CoA_oxidase"/>
</dbReference>
<feature type="region of interest" description="Disordered" evidence="4">
    <location>
        <begin position="1"/>
        <end position="22"/>
    </location>
</feature>